<evidence type="ECO:0000256" key="6">
    <source>
        <dbReference type="ARBA" id="ARBA00023180"/>
    </source>
</evidence>
<dbReference type="PANTHER" id="PTHR46513">
    <property type="entry name" value="VITELLOGENIN RECEPTOR-LIKE PROTEIN-RELATED-RELATED"/>
    <property type="match status" value="1"/>
</dbReference>
<feature type="disulfide bond" evidence="8">
    <location>
        <begin position="3086"/>
        <end position="3096"/>
    </location>
</feature>
<feature type="disulfide bond" evidence="8">
    <location>
        <begin position="1658"/>
        <end position="1668"/>
    </location>
</feature>
<feature type="domain" description="SRCR" evidence="13">
    <location>
        <begin position="1711"/>
        <end position="1814"/>
    </location>
</feature>
<keyword evidence="11" id="KW-0472">Membrane</keyword>
<feature type="domain" description="SRCR" evidence="13">
    <location>
        <begin position="397"/>
        <end position="499"/>
    </location>
</feature>
<feature type="disulfide bond" evidence="8">
    <location>
        <begin position="3197"/>
        <end position="3207"/>
    </location>
</feature>
<dbReference type="FunFam" id="2.120.10.30:FF:000241">
    <property type="entry name" value="Low-density lipoprotein receptor-related protein 6"/>
    <property type="match status" value="4"/>
</dbReference>
<dbReference type="InterPro" id="IPR000742">
    <property type="entry name" value="EGF"/>
</dbReference>
<dbReference type="SUPFAM" id="SSF63825">
    <property type="entry name" value="YWTD domain"/>
    <property type="match status" value="9"/>
</dbReference>
<keyword evidence="5" id="KW-0675">Receptor</keyword>
<evidence type="ECO:0000256" key="2">
    <source>
        <dbReference type="ARBA" id="ARBA00022729"/>
    </source>
</evidence>
<protein>
    <submittedName>
        <fullName evidence="14">Uncharacterized protein</fullName>
    </submittedName>
</protein>
<feature type="compositionally biased region" description="Basic and acidic residues" evidence="10">
    <location>
        <begin position="4155"/>
        <end position="4164"/>
    </location>
</feature>
<evidence type="ECO:0000259" key="13">
    <source>
        <dbReference type="PROSITE" id="PS50287"/>
    </source>
</evidence>
<dbReference type="FunFam" id="2.120.10.30:FF:000132">
    <property type="entry name" value="Uncharacterized protein"/>
    <property type="match status" value="1"/>
</dbReference>
<feature type="repeat" description="LDL-receptor class B" evidence="9">
    <location>
        <begin position="2609"/>
        <end position="2651"/>
    </location>
</feature>
<dbReference type="GO" id="GO:0016020">
    <property type="term" value="C:membrane"/>
    <property type="evidence" value="ECO:0007669"/>
    <property type="project" value="InterPro"/>
</dbReference>
<dbReference type="Pfam" id="PF14670">
    <property type="entry name" value="FXa_inhibition"/>
    <property type="match status" value="4"/>
</dbReference>
<dbReference type="Gene3D" id="2.10.25.10">
    <property type="entry name" value="Laminin"/>
    <property type="match status" value="1"/>
</dbReference>
<dbReference type="SMART" id="SM00202">
    <property type="entry name" value="SR"/>
    <property type="match status" value="9"/>
</dbReference>
<name>A0AAU9VUM6_9CNID</name>
<comment type="caution">
    <text evidence="14">The sequence shown here is derived from an EMBL/GenBank/DDBJ whole genome shotgun (WGS) entry which is preliminary data.</text>
</comment>
<reference evidence="14 15" key="1">
    <citation type="submission" date="2022-05" db="EMBL/GenBank/DDBJ databases">
        <authorList>
            <consortium name="Genoscope - CEA"/>
            <person name="William W."/>
        </authorList>
    </citation>
    <scope>NUCLEOTIDE SEQUENCE [LARGE SCALE GENOMIC DNA]</scope>
</reference>
<evidence type="ECO:0000313" key="14">
    <source>
        <dbReference type="EMBL" id="CAH3038425.1"/>
    </source>
</evidence>
<keyword evidence="2" id="KW-0732">Signal</keyword>
<feature type="domain" description="EGF-like" evidence="12">
    <location>
        <begin position="3873"/>
        <end position="3912"/>
    </location>
</feature>
<feature type="disulfide bond" evidence="8">
    <location>
        <begin position="1894"/>
        <end position="1904"/>
    </location>
</feature>
<dbReference type="SUPFAM" id="SSF57196">
    <property type="entry name" value="EGF/Laminin"/>
    <property type="match status" value="3"/>
</dbReference>
<evidence type="ECO:0000256" key="4">
    <source>
        <dbReference type="ARBA" id="ARBA00023157"/>
    </source>
</evidence>
<feature type="disulfide bond" evidence="8">
    <location>
        <begin position="1783"/>
        <end position="1793"/>
    </location>
</feature>
<gene>
    <name evidence="14" type="ORF">PMEA_00021685</name>
</gene>
<dbReference type="InterPro" id="IPR001190">
    <property type="entry name" value="SRCR"/>
</dbReference>
<evidence type="ECO:0000256" key="11">
    <source>
        <dbReference type="SAM" id="Phobius"/>
    </source>
</evidence>
<feature type="compositionally biased region" description="Basic and acidic residues" evidence="10">
    <location>
        <begin position="4218"/>
        <end position="4239"/>
    </location>
</feature>
<dbReference type="FunFam" id="3.10.250.10:FF:000006">
    <property type="entry name" value="neurotrypsin isoform X2"/>
    <property type="match status" value="2"/>
</dbReference>
<keyword evidence="3" id="KW-0677">Repeat</keyword>
<feature type="repeat" description="LDL-receptor class B" evidence="9">
    <location>
        <begin position="2291"/>
        <end position="2332"/>
    </location>
</feature>
<comment type="caution">
    <text evidence="8">Lacks conserved residue(s) required for the propagation of feature annotation.</text>
</comment>
<dbReference type="InterPro" id="IPR036772">
    <property type="entry name" value="SRCR-like_dom_sf"/>
</dbReference>
<feature type="disulfide bond" evidence="8">
    <location>
        <begin position="535"/>
        <end position="599"/>
    </location>
</feature>
<feature type="repeat" description="LDL-receptor class B" evidence="9">
    <location>
        <begin position="1028"/>
        <end position="1070"/>
    </location>
</feature>
<dbReference type="InterPro" id="IPR011042">
    <property type="entry name" value="6-blade_b-propeller_TolB-like"/>
</dbReference>
<dbReference type="Gene3D" id="2.120.10.30">
    <property type="entry name" value="TolB, C-terminal domain"/>
    <property type="match status" value="9"/>
</dbReference>
<dbReference type="SUPFAM" id="SSF56487">
    <property type="entry name" value="SRCR-like"/>
    <property type="match status" value="9"/>
</dbReference>
<dbReference type="Pfam" id="PF00530">
    <property type="entry name" value="SRCR"/>
    <property type="match status" value="9"/>
</dbReference>
<feature type="domain" description="SRCR" evidence="13">
    <location>
        <begin position="1590"/>
        <end position="1689"/>
    </location>
</feature>
<evidence type="ECO:0000313" key="15">
    <source>
        <dbReference type="Proteomes" id="UP001159428"/>
    </source>
</evidence>
<feature type="repeat" description="LDL-receptor class B" evidence="9">
    <location>
        <begin position="751"/>
        <end position="795"/>
    </location>
</feature>
<dbReference type="SMART" id="SM00135">
    <property type="entry name" value="LY"/>
    <property type="match status" value="38"/>
</dbReference>
<proteinExistence type="predicted"/>
<feature type="transmembrane region" description="Helical" evidence="11">
    <location>
        <begin position="4055"/>
        <end position="4079"/>
    </location>
</feature>
<dbReference type="FunFam" id="3.10.250.10:FF:000011">
    <property type="entry name" value="Scavenger receptor class A member 5"/>
    <property type="match status" value="1"/>
</dbReference>
<evidence type="ECO:0000256" key="5">
    <source>
        <dbReference type="ARBA" id="ARBA00023170"/>
    </source>
</evidence>
<feature type="domain" description="SRCR" evidence="13">
    <location>
        <begin position="2893"/>
        <end position="2992"/>
    </location>
</feature>
<feature type="disulfide bond" evidence="7">
    <location>
        <begin position="3902"/>
        <end position="3911"/>
    </location>
</feature>
<evidence type="ECO:0000256" key="9">
    <source>
        <dbReference type="PROSITE-ProRule" id="PRU00461"/>
    </source>
</evidence>
<dbReference type="InterPro" id="IPR050778">
    <property type="entry name" value="Cueball_EGF_LRP_Nidogen"/>
</dbReference>
<organism evidence="14 15">
    <name type="scientific">Pocillopora meandrina</name>
    <dbReference type="NCBI Taxonomy" id="46732"/>
    <lineage>
        <taxon>Eukaryota</taxon>
        <taxon>Metazoa</taxon>
        <taxon>Cnidaria</taxon>
        <taxon>Anthozoa</taxon>
        <taxon>Hexacorallia</taxon>
        <taxon>Scleractinia</taxon>
        <taxon>Astrocoeniina</taxon>
        <taxon>Pocilloporidae</taxon>
        <taxon>Pocillopora</taxon>
    </lineage>
</organism>
<dbReference type="SUPFAM" id="SSF57184">
    <property type="entry name" value="Growth factor receptor domain"/>
    <property type="match status" value="2"/>
</dbReference>
<dbReference type="FunFam" id="3.10.250.10:FF:000007">
    <property type="entry name" value="Soluble scavenger receptor cysteine-rich domain-containing protein SSC5D"/>
    <property type="match status" value="1"/>
</dbReference>
<dbReference type="Pfam" id="PF00058">
    <property type="entry name" value="Ldl_recept_b"/>
    <property type="match status" value="3"/>
</dbReference>
<dbReference type="SMART" id="SM00181">
    <property type="entry name" value="EGF"/>
    <property type="match status" value="10"/>
</dbReference>
<feature type="repeat" description="LDL-receptor class B" evidence="9">
    <location>
        <begin position="2333"/>
        <end position="2375"/>
    </location>
</feature>
<dbReference type="PROSITE" id="PS00420">
    <property type="entry name" value="SRCR_1"/>
    <property type="match status" value="4"/>
</dbReference>
<accession>A0AAU9VUM6</accession>
<evidence type="ECO:0000256" key="7">
    <source>
        <dbReference type="PROSITE-ProRule" id="PRU00076"/>
    </source>
</evidence>
<evidence type="ECO:0000256" key="3">
    <source>
        <dbReference type="ARBA" id="ARBA00022737"/>
    </source>
</evidence>
<feature type="disulfide bond" evidence="8">
    <location>
        <begin position="548"/>
        <end position="609"/>
    </location>
</feature>
<feature type="domain" description="SRCR" evidence="13">
    <location>
        <begin position="268"/>
        <end position="373"/>
    </location>
</feature>
<dbReference type="Gene3D" id="3.10.250.10">
    <property type="entry name" value="SRCR-like domain"/>
    <property type="match status" value="9"/>
</dbReference>
<keyword evidence="4 8" id="KW-1015">Disulfide bond</keyword>
<dbReference type="InterPro" id="IPR000033">
    <property type="entry name" value="LDLR_classB_rpt"/>
</dbReference>
<dbReference type="PANTHER" id="PTHR46513:SF13">
    <property type="entry name" value="EGF-LIKE DOMAIN-CONTAINING PROTEIN"/>
    <property type="match status" value="1"/>
</dbReference>
<dbReference type="InterPro" id="IPR009030">
    <property type="entry name" value="Growth_fac_rcpt_cys_sf"/>
</dbReference>
<evidence type="ECO:0000256" key="8">
    <source>
        <dbReference type="PROSITE-ProRule" id="PRU00196"/>
    </source>
</evidence>
<dbReference type="PROSITE" id="PS00022">
    <property type="entry name" value="EGF_1"/>
    <property type="match status" value="1"/>
</dbReference>
<dbReference type="PRINTS" id="PR00258">
    <property type="entry name" value="SPERACTRCPTR"/>
</dbReference>
<keyword evidence="6" id="KW-0325">Glycoprotein</keyword>
<feature type="disulfide bond" evidence="8">
    <location>
        <begin position="2961"/>
        <end position="2971"/>
    </location>
</feature>
<keyword evidence="1 7" id="KW-0245">EGF-like domain</keyword>
<keyword evidence="15" id="KW-1185">Reference proteome</keyword>
<feature type="repeat" description="LDL-receptor class B" evidence="9">
    <location>
        <begin position="1344"/>
        <end position="1386"/>
    </location>
</feature>
<evidence type="ECO:0000256" key="1">
    <source>
        <dbReference type="ARBA" id="ARBA00022536"/>
    </source>
</evidence>
<feature type="repeat" description="LDL-receptor class B" evidence="9">
    <location>
        <begin position="3632"/>
        <end position="3674"/>
    </location>
</feature>
<keyword evidence="11" id="KW-0812">Transmembrane</keyword>
<feature type="repeat" description="LDL-receptor class B" evidence="9">
    <location>
        <begin position="29"/>
        <end position="71"/>
    </location>
</feature>
<dbReference type="PROSITE" id="PS50287">
    <property type="entry name" value="SRCR_2"/>
    <property type="match status" value="9"/>
</dbReference>
<feature type="disulfide bond" evidence="8">
    <location>
        <begin position="342"/>
        <end position="352"/>
    </location>
</feature>
<feature type="domain" description="SRCR" evidence="13">
    <location>
        <begin position="510"/>
        <end position="610"/>
    </location>
</feature>
<sequence>MHLSTSATKEIILNGLGEVHDIAVEWESSLIYWTDYLHETIEVARIDGSHRKTLFWENVANPRAIVVDSRNGYMYWSETGWDFPRIERATLAGTERRIIMDEHPALIPKLLINGLVIDFSSDLLYWVDAQTDIIERMKLDEERKAETVHTTTSHNLYSFGLTWYEDILYASELRSRSIERVNVTAGEHLRNMGWLTEKMTYRIALNSSSREPSGMTDCKNNSACSHLCLLTPTGSQCACPNGFKLLPDNVTCNATGESPKPPVAAIEVRLMFESIPSILEGRIEVRMKGDSKNEWGTVCNDHFDMRDAQVVCRMLNHSGAESVASYGSGSNDSPIWLDNLKCRGNEDSLMECKHRGWGQTNCGHFEDVGVKCKNDSAPTPPVVAPNMTKGLPGNVTIRLRGGPTEHEGRIEITHDGQVGTICDNDFDIKDAHVICRMLGFEGAWSTMCCGRYGTGTGAIWLDSLQCTGNETSLSECPHLGWGNYYSVCTHANDAGVYCIPNPVIPPDNKIRLVEGTSENEGRVEIFHKDRWGTICDDDWDLNDANVICRMLNYSGALAAPIFSAYDVGSGQIWLDDVNCVGNESSIEECLHGGWGNHDCSHNQDAGVICQTNESALPSYESKKSLLFSEHWRGIIFQVNLEGNDHRAAPLPIDHLRGLSAVGFDPVEELVYFAEYAPGIIQRSHLNGSDAETIVNGIYYANRLAIDHLTRNIYFSDSSKYRIDVATLDGKHRTGLISTVWPEGIALDLKNGHIYWASQGYPPTIERADLDGNNQKVIFTLTEDSYPSGLTVDYNLNRLYWTDRGVQEVYFIDLQTGGNQAFITREIMDPVDLTIHGDTVYVTDLGSGSAWDGGIYGSQLAGPGNFSHENGNVSKLIGLMKFTWGIDSYDKDNIFQTDPRGCQRSDQKCSHLCLNAPSGPHCVCPSDMELVNSTTCKYLRLILHTECYFSEIYKSPLGGDDLFSVANTLPLEQVACPSAIASHSAEEKIYWSDLTMKHIARSNLDGTNEEIILQNVSYSMAIAVDSYAGNIYFTDRDKKTVEVAKLDGKYRKVLIQSQTHNLVGLAIDNQRGYMYYSAWGDPTMINRAQLDGSDITTLAEFTEFPYQRPTALAIDVDENVLYWVGDQDPSLQYIDLRYPNSEIVYQIDYSNYLHYPLGLALDAHYFYWTDWLLGNVIRASRGQDSVVVELIPYQYTPRGVNIFNPEDVQDYHPCVEECSHLCLLKPGGYKCACSADTATPCFESINITNVFGCTNDPSLYFIDDHHIKCIDLDSTNKTYVSVKTVRGDLIKGGAIDLDHRERMVFWSDNALWTLNRMSLVTGESEVIIRDDLGQVDGIAVEWESGLLYWTDFIFERIEVATLDGKFRKTLISTSLYSPRGIAVDPKSGYLFWTDYGFDHPRIERADLTGENRTIVVEFGYDWFFQIFPMSVIIEYETETIYWIDRYDNYIDQADLDGNNKANLEFIVQNINPADLALYGDYLYWADRNSRSIEYFNKTEGKGQHYNFGHLTDDTPAGVVVSDESRQPVASPMNRPPCRINNGGCSHLCLLAPNGGSKCACPNGVELEAGGKTCSNATQPKPPPPPVPDLKVRLSGTNSSHEGRVEVYHQGRWGTVCDDHWDMSEATVVCKMLNFTGAIRVESFGPGNSSFPILMDNVKCRGDEKSIAACQHNGWEMSDCGHGEDVGVVCRNNSIPTTEGPTLDPGPHPELRVRLRSGYTSNQGRVEIYLNDTWGTVCDNNWGIEEANVICRMVGFSEGAWSTHCCGWYDGYRTPNQIWLDNVDCVGDETSIAECRHSGWGSHNCFHSDDVGVVCKYTPPPRPDQILRLADGVRDGEGRVEIFHDGHWGTICDDLWDTKDAQVVCGQLGYSEVLAAPAFATFGEGNGHIWLSDVSCLGNESSIEDCPHRGWSVYGYCYHEEDASVICSNETQNLDGDDFLLFCESRRKLCYFMPLPQEAPAQTTALKLGLYYMPVAISYDPMHEQMYWTDEYGRIFRAFINNGSIELVVTGIGNPMGIELDLVGRNIYFADYYGDKISIASLDGAHQNVLVYVPNPQAITLDSESGVMYYSSLGSSPMISKADMDGNNQQVIANLSSVTYYTFLDIVLDKASKRLFFSDQTNDVIKYIDLTNHEIHTLISGNLHSPTGLALFKDTLYWTATGEGQFTGVVFKANLSDGAVAKAQVDGLGEPSGIYAHNSKTSQVPGPSPCENNAGCSQLCVVNPTGSRCMCKAGQVPAEDGISCKCILGDVIFVADTNHQKIYFAGLTEKILSPLPISNMDTPTGIAFDPIEKRIYWTDPKLGIVARSTFDGETYEVIRENVSSPMGIDVDLVGGNVFWINSDKRTIDVSKLNGDHWKVLVYNLHPSPVDIALDTTRGYMYWSAEGYIERAELDGLNRRIIASLGETYYGSTIDARGLTLDHEMNRLYFVSYFEYALLYIDLDSGSHSVQVMLRSFFFFFDPFGVAVDDKYVYWNEYSLFGWVFRINKNDTSDLDLFLHGLYDPRGLAVKKGNYTRKSDNPCNGSCSHLCLVKPGGYKCACSDEDSNTPCSESEQVKNRYGCESDNSLYFIDRHNIKCIDLKSVNSTYVSVKTVRSDLIQGGAIDIHYRGRMIYWSDNSLWTLNRMSLTSGEKEVIIRDNLGQIDGLAVEWESGLLYWTDFIYERIEVAKLDGSSRRTLLSDGIFSPRGIAVDPKNGFLFWTDYGFADNPRIERLDLTGENPTVIVDFYWYQSYPMSVIVDYETETIHWIDRYFHEFQQADMDGNNVVYNAYIGQNINPTDLALLGDSIYWADRNSHSVEFLNKTQKLGMHYNLGHLTDEYPTGVVVSDKSRQPVAPKSPCRIHNGGCSHLCLVAPGGFTKCACPSSVKLEDDNMTCSDEVIPEPPPLPVPVVKVRLSGSNSPDEGRVEVYHQGRWGTVCDDHWGISEATVVCKMLNFSGANRVESFGPGNSSFPILMDNVKCRGDEHTIAACQHDGWEMHNCFHSEDAGVVCRNDSVPSPEGPTLSPGPHPELKVRLRSGITSNQGRVELFLNGTWGTICDDDWGIEEANVICRMLGYTEGAWSTHCCGWYNGYSTPDKIWLDDVHCVGDEESIAGCRHGGWGSQNCLHSDDVGVVCKYTPLPRQGQILRLADGIREGEGRVEIFHDGHWGTICDDSWDKKDADVVCRELGYREALSAPTDAFFGEGNGHIWLADVECLGNESSIEDCQHKGWNVIGYCFHEEDASVICTNDTRSPDADDFLLFCDDNRKLCHFQPLPQPNSSAQPIPLRITLNSKPIAVAYDFKEEQMYWTDYYGEIRRASIHNGTDEVVLRDYFLTGVQIDTVGRNIYFADFYADNIRVASLDGTYQAVLIDVEFPQGIVLDIESRYIYYVSHGLINTTIHRADMDGENQMLIATMPFILSYTYINLALDKPNKRLYFSDQTHDFIRYINLDNKEVRTFISGNLHHPRGLTLINNTLYWTSSGDGKFTGAVFKANITDNPVAQEMIADLGDPSAIYAHNSMITPDEALCQNNGGCEQLCLVTPNDQKCRCRSGMVLKEDGKTCTLGDVIFVADIFSQKISYSELTRDILTPLPISNVQNPTRVAFDPFEDRIYWTEPSLGMIARSKFNGEMYEVIRNNGSPTAIGLDLVGRNVFWINSDEGIIEVSNLNGDNWKVLISDPKPSPQDIVLDTTRGYMYWSALGFIESAQLDGSNRTTIALGNTSFDRPFDALYITLDVPFNRIYFVSYDESAIFYIDLDSGNNSIHTVLQNVFLFFQPHGIAVDDQYLYWGETFWYAMVLRVNKTNYADVSVEVSGLHGQRGIAVKKGRYEQETIHPCSKNSCTHLCFKIPSGYKCDCPNITSDGQNCSPSVVVWPPPTTTTAPTTTAPPTTPIDYCASAPCMNGATCKSEPAVNKKFHCRCVGYFGGPTCSVDIEEETVQLVLAVPLAEFNLKDFILSIVAALNEECNANPDSCSFSESPASIVKRAVNGPFTQEDIYIPSDPKEVDGGTQVEYAVVKTTEEGKLTPVSASFVADVTKKNAAAIGRKNGGDVLSVKQKPVIKSTPAPRSGRSNAGVIAGVIVALGLVLIMVALAVWYFRMKRTGKLNLPYVRELDREESKRRTTAFENPGYDGAGTGDYNDIHPEVFSPFQETTEASGVSNPIYAEIGMTKMSSSEDIKRDEANGESVDQSYASPGELPKKEPLPDDKEAKPEYVEIIVQGEASKQEDPRYVSLSFGKEKEAKNDHTANEKEKEEDRYQTLTGNDGGRTAVILEENKQPNDQSQS</sequence>
<keyword evidence="11" id="KW-1133">Transmembrane helix</keyword>
<feature type="domain" description="SRCR" evidence="13">
    <location>
        <begin position="3014"/>
        <end position="3117"/>
    </location>
</feature>
<evidence type="ECO:0000256" key="10">
    <source>
        <dbReference type="SAM" id="MobiDB-lite"/>
    </source>
</evidence>
<feature type="repeat" description="LDL-receptor class B" evidence="9">
    <location>
        <begin position="986"/>
        <end position="1027"/>
    </location>
</feature>
<feature type="domain" description="SRCR" evidence="13">
    <location>
        <begin position="1825"/>
        <end position="1926"/>
    </location>
</feature>
<feature type="disulfide bond" evidence="8">
    <location>
        <begin position="579"/>
        <end position="589"/>
    </location>
</feature>
<dbReference type="CDD" id="cd00054">
    <property type="entry name" value="EGF_CA"/>
    <property type="match status" value="1"/>
</dbReference>
<feature type="region of interest" description="Disordered" evidence="10">
    <location>
        <begin position="4153"/>
        <end position="4266"/>
    </location>
</feature>
<feature type="domain" description="SRCR" evidence="13">
    <location>
        <begin position="3128"/>
        <end position="3229"/>
    </location>
</feature>
<dbReference type="Proteomes" id="UP001159428">
    <property type="component" value="Unassembled WGS sequence"/>
</dbReference>
<dbReference type="FunFam" id="3.10.250.10:FF:000001">
    <property type="entry name" value="Lysyl oxidase 4 isoform X1"/>
    <property type="match status" value="5"/>
</dbReference>
<evidence type="ECO:0000259" key="12">
    <source>
        <dbReference type="PROSITE" id="PS50026"/>
    </source>
</evidence>
<dbReference type="EMBL" id="CALNXJ010000004">
    <property type="protein sequence ID" value="CAH3038425.1"/>
    <property type="molecule type" value="Genomic_DNA"/>
</dbReference>
<feature type="compositionally biased region" description="Basic and acidic residues" evidence="10">
    <location>
        <begin position="4179"/>
        <end position="4195"/>
    </location>
</feature>
<feature type="repeat" description="LDL-receptor class B" evidence="9">
    <location>
        <begin position="2652"/>
        <end position="2694"/>
    </location>
</feature>
<dbReference type="PROSITE" id="PS50026">
    <property type="entry name" value="EGF_3"/>
    <property type="match status" value="1"/>
</dbReference>
<dbReference type="PROSITE" id="PS51120">
    <property type="entry name" value="LDLRB"/>
    <property type="match status" value="10"/>
</dbReference>
<feature type="disulfide bond" evidence="8">
    <location>
        <begin position="466"/>
        <end position="476"/>
    </location>
</feature>